<sequence length="175" mass="19774">MGVKIILCPDCEKENLPGADLCESCSHDLTYLNRQRETAPIQKRIIQDSIALLSLRAPIVVQPQTILYEVLKKMREKTVGAVVIKEGQHITGIFTERDFLYRIALHNLDLKDIPIGEVMTPSPVLVNLSHSLAFALREMAMGRYRHLPVMDDQNQCVGILSADGILRYLIDHLEE</sequence>
<proteinExistence type="predicted"/>
<evidence type="ECO:0000313" key="5">
    <source>
        <dbReference type="Proteomes" id="UP001250932"/>
    </source>
</evidence>
<dbReference type="Gene3D" id="3.10.580.10">
    <property type="entry name" value="CBS-domain"/>
    <property type="match status" value="1"/>
</dbReference>
<dbReference type="InterPro" id="IPR000644">
    <property type="entry name" value="CBS_dom"/>
</dbReference>
<dbReference type="RefSeq" id="WP_313831125.1">
    <property type="nucleotide sequence ID" value="NZ_JAQOUE010000001.1"/>
</dbReference>
<dbReference type="InterPro" id="IPR051257">
    <property type="entry name" value="Diverse_CBS-Domain"/>
</dbReference>
<evidence type="ECO:0000256" key="1">
    <source>
        <dbReference type="ARBA" id="ARBA00023122"/>
    </source>
</evidence>
<reference evidence="4 5" key="1">
    <citation type="journal article" date="2023" name="ISME J.">
        <title>Cultivation and genomic characterization of novel and ubiquitous marine nitrite-oxidizing bacteria from the Nitrospirales.</title>
        <authorList>
            <person name="Mueller A.J."/>
            <person name="Daebeler A."/>
            <person name="Herbold C.W."/>
            <person name="Kirkegaard R.H."/>
            <person name="Daims H."/>
        </authorList>
    </citation>
    <scope>NUCLEOTIDE SEQUENCE [LARGE SCALE GENOMIC DNA]</scope>
    <source>
        <strain evidence="4 5">EB</strain>
    </source>
</reference>
<evidence type="ECO:0000313" key="4">
    <source>
        <dbReference type="EMBL" id="MDT7040767.1"/>
    </source>
</evidence>
<evidence type="ECO:0000259" key="3">
    <source>
        <dbReference type="PROSITE" id="PS51371"/>
    </source>
</evidence>
<dbReference type="PANTHER" id="PTHR43080:SF2">
    <property type="entry name" value="CBS DOMAIN-CONTAINING PROTEIN"/>
    <property type="match status" value="1"/>
</dbReference>
<keyword evidence="1 2" id="KW-0129">CBS domain</keyword>
<protein>
    <submittedName>
        <fullName evidence="4">CBS domain-containing protein</fullName>
    </submittedName>
</protein>
<dbReference type="PROSITE" id="PS51371">
    <property type="entry name" value="CBS"/>
    <property type="match status" value="2"/>
</dbReference>
<comment type="caution">
    <text evidence="4">The sequence shown here is derived from an EMBL/GenBank/DDBJ whole genome shotgun (WGS) entry which is preliminary data.</text>
</comment>
<feature type="domain" description="CBS" evidence="3">
    <location>
        <begin position="54"/>
        <end position="110"/>
    </location>
</feature>
<feature type="domain" description="CBS" evidence="3">
    <location>
        <begin position="119"/>
        <end position="175"/>
    </location>
</feature>
<name>A0ABU3K303_9BACT</name>
<gene>
    <name evidence="4" type="ORF">PPG34_00290</name>
</gene>
<dbReference type="SUPFAM" id="SSF54631">
    <property type="entry name" value="CBS-domain pair"/>
    <property type="match status" value="1"/>
</dbReference>
<accession>A0ABU3K303</accession>
<dbReference type="InterPro" id="IPR046342">
    <property type="entry name" value="CBS_dom_sf"/>
</dbReference>
<dbReference type="Proteomes" id="UP001250932">
    <property type="component" value="Unassembled WGS sequence"/>
</dbReference>
<evidence type="ECO:0000256" key="2">
    <source>
        <dbReference type="PROSITE-ProRule" id="PRU00703"/>
    </source>
</evidence>
<dbReference type="PANTHER" id="PTHR43080">
    <property type="entry name" value="CBS DOMAIN-CONTAINING PROTEIN CBSX3, MITOCHONDRIAL"/>
    <property type="match status" value="1"/>
</dbReference>
<keyword evidence="5" id="KW-1185">Reference proteome</keyword>
<dbReference type="Pfam" id="PF00571">
    <property type="entry name" value="CBS"/>
    <property type="match status" value="2"/>
</dbReference>
<dbReference type="EMBL" id="JAQOUE010000001">
    <property type="protein sequence ID" value="MDT7040767.1"/>
    <property type="molecule type" value="Genomic_DNA"/>
</dbReference>
<dbReference type="SMART" id="SM00116">
    <property type="entry name" value="CBS"/>
    <property type="match status" value="2"/>
</dbReference>
<organism evidence="4 5">
    <name type="scientific">Candidatus Nitronereus thalassa</name>
    <dbReference type="NCBI Taxonomy" id="3020898"/>
    <lineage>
        <taxon>Bacteria</taxon>
        <taxon>Pseudomonadati</taxon>
        <taxon>Nitrospirota</taxon>
        <taxon>Nitrospiria</taxon>
        <taxon>Nitrospirales</taxon>
        <taxon>Nitrospiraceae</taxon>
        <taxon>Candidatus Nitronereus</taxon>
    </lineage>
</organism>